<dbReference type="InterPro" id="IPR004412">
    <property type="entry name" value="GatA"/>
</dbReference>
<dbReference type="Proteomes" id="UP000325415">
    <property type="component" value="Unassembled WGS sequence"/>
</dbReference>
<dbReference type="EMBL" id="QDAG01000003">
    <property type="protein sequence ID" value="KAE8129197.1"/>
    <property type="molecule type" value="Genomic_DNA"/>
</dbReference>
<comment type="catalytic activity">
    <reaction evidence="7 8">
        <text>L-glutamyl-tRNA(Gln) + L-glutamine + ATP + H2O = L-glutaminyl-tRNA(Gln) + L-glutamate + ADP + phosphate + H(+)</text>
        <dbReference type="Rhea" id="RHEA:17521"/>
        <dbReference type="Rhea" id="RHEA-COMP:9681"/>
        <dbReference type="Rhea" id="RHEA-COMP:9684"/>
        <dbReference type="ChEBI" id="CHEBI:15377"/>
        <dbReference type="ChEBI" id="CHEBI:15378"/>
        <dbReference type="ChEBI" id="CHEBI:29985"/>
        <dbReference type="ChEBI" id="CHEBI:30616"/>
        <dbReference type="ChEBI" id="CHEBI:43474"/>
        <dbReference type="ChEBI" id="CHEBI:58359"/>
        <dbReference type="ChEBI" id="CHEBI:78520"/>
        <dbReference type="ChEBI" id="CHEBI:78521"/>
        <dbReference type="ChEBI" id="CHEBI:456216"/>
        <dbReference type="EC" id="6.3.5.7"/>
    </reaction>
</comment>
<keyword evidence="3 8" id="KW-0547">Nucleotide-binding</keyword>
<keyword evidence="4 8" id="KW-0067">ATP-binding</keyword>
<keyword evidence="2 8" id="KW-0436">Ligase</keyword>
<dbReference type="SUPFAM" id="SSF75304">
    <property type="entry name" value="Amidase signature (AS) enzymes"/>
    <property type="match status" value="1"/>
</dbReference>
<dbReference type="GO" id="GO:0005524">
    <property type="term" value="F:ATP binding"/>
    <property type="evidence" value="ECO:0007669"/>
    <property type="project" value="UniProtKB-KW"/>
</dbReference>
<dbReference type="Pfam" id="PF01425">
    <property type="entry name" value="Amidase"/>
    <property type="match status" value="1"/>
</dbReference>
<evidence type="ECO:0000313" key="11">
    <source>
        <dbReference type="EMBL" id="KAE8129197.1"/>
    </source>
</evidence>
<evidence type="ECO:0000256" key="5">
    <source>
        <dbReference type="ARBA" id="ARBA00022917"/>
    </source>
</evidence>
<evidence type="ECO:0000256" key="8">
    <source>
        <dbReference type="HAMAP-Rule" id="MF_00120"/>
    </source>
</evidence>
<dbReference type="RefSeq" id="WP_152580403.1">
    <property type="nucleotide sequence ID" value="NZ_JAKVIV010000007.1"/>
</dbReference>
<dbReference type="InterPro" id="IPR020556">
    <property type="entry name" value="Amidase_CS"/>
</dbReference>
<evidence type="ECO:0000256" key="9">
    <source>
        <dbReference type="SAM" id="MobiDB-lite"/>
    </source>
</evidence>
<gene>
    <name evidence="8" type="primary">gatA</name>
    <name evidence="11" type="ORF">DDE84_03735</name>
</gene>
<proteinExistence type="inferred from homology"/>
<dbReference type="PANTHER" id="PTHR11895:SF151">
    <property type="entry name" value="GLUTAMYL-TRNA(GLN) AMIDOTRANSFERASE SUBUNIT A"/>
    <property type="match status" value="1"/>
</dbReference>
<dbReference type="OrthoDB" id="9811471at2"/>
<name>A0A5N6S4E1_9BIFI</name>
<dbReference type="PANTHER" id="PTHR11895">
    <property type="entry name" value="TRANSAMIDASE"/>
    <property type="match status" value="1"/>
</dbReference>
<comment type="similarity">
    <text evidence="1 8">Belongs to the amidase family. GatA subfamily.</text>
</comment>
<dbReference type="Gene3D" id="3.90.1300.10">
    <property type="entry name" value="Amidase signature (AS) domain"/>
    <property type="match status" value="1"/>
</dbReference>
<keyword evidence="11" id="KW-0808">Transferase</keyword>
<reference evidence="11 12" key="1">
    <citation type="submission" date="2018-04" db="EMBL/GenBank/DDBJ databases">
        <authorList>
            <person name="Eckel V.P."/>
            <person name="Vogel R.F."/>
        </authorList>
    </citation>
    <scope>NUCLEOTIDE SEQUENCE [LARGE SCALE GENOMIC DNA]</scope>
    <source>
        <strain evidence="12">TMW 2.1764</strain>
    </source>
</reference>
<dbReference type="GeneID" id="78126804"/>
<dbReference type="GO" id="GO:0030956">
    <property type="term" value="C:glutamyl-tRNA(Gln) amidotransferase complex"/>
    <property type="evidence" value="ECO:0007669"/>
    <property type="project" value="InterPro"/>
</dbReference>
<feature type="active site" description="Charge relay system" evidence="8">
    <location>
        <position position="85"/>
    </location>
</feature>
<dbReference type="InterPro" id="IPR000120">
    <property type="entry name" value="Amidase"/>
</dbReference>
<keyword evidence="5 8" id="KW-0648">Protein biosynthesis</keyword>
<evidence type="ECO:0000313" key="12">
    <source>
        <dbReference type="Proteomes" id="UP000325415"/>
    </source>
</evidence>
<evidence type="ECO:0000256" key="4">
    <source>
        <dbReference type="ARBA" id="ARBA00022840"/>
    </source>
</evidence>
<evidence type="ECO:0000256" key="7">
    <source>
        <dbReference type="ARBA" id="ARBA00047407"/>
    </source>
</evidence>
<evidence type="ECO:0000256" key="6">
    <source>
        <dbReference type="ARBA" id="ARBA00025295"/>
    </source>
</evidence>
<sequence length="513" mass="54020">MSDTTQLVQLSAAEQAAAIKSGDTSSRELVEAHLAVIEAAEPQINAFLQVSGDEALAQADAFDAKHAKGETEGLPELAGVPIAIKDMIVTKGIVTTAASKILEGWVPPYDATVIEKLKAAGMPLLGKTNLDEFAQGSSTEHSAYGPTHNPWDTTRVPGGSGGGSASAVASFEAPLALGTDTGGSIRQPGSLTGTVGVKPTYGGVSRFGAIAMASSLDQIGPVARTVLDSALLQEVIGGYDERDSTSIPMPVPPMAAAAREGAKRDLHGVKVGLIKELGGDGYQPGVQARFEEAVQLLQDMGAEVIEVSCPRLEYALGAYYIIMPSEVSSNLARYDGMRYGLRVMPADGVPQTAANMMAATREAGFGDEVKRRIILGTYALSAGYYDAWYGSAQKVRTLVIEDFNKAFEQVDVLVSPTSPSTAFKLGEKMDDPLAMYMNDIATIPANLAGTPAMSIPAGLSDDGLPVGFQLIAPQKRDDLLYKPAAALEAALEERWNGPIWRSMNASWLKNLAK</sequence>
<dbReference type="InterPro" id="IPR036928">
    <property type="entry name" value="AS_sf"/>
</dbReference>
<dbReference type="NCBIfam" id="TIGR00132">
    <property type="entry name" value="gatA"/>
    <property type="match status" value="1"/>
</dbReference>
<protein>
    <recommendedName>
        <fullName evidence="8">Glutamyl-tRNA(Gln) amidotransferase subunit A</fullName>
        <shortName evidence="8">Glu-ADT subunit A</shortName>
        <ecNumber evidence="8">6.3.5.7</ecNumber>
    </recommendedName>
</protein>
<dbReference type="AlphaFoldDB" id="A0A5N6S4E1"/>
<evidence type="ECO:0000256" key="3">
    <source>
        <dbReference type="ARBA" id="ARBA00022741"/>
    </source>
</evidence>
<feature type="region of interest" description="Disordered" evidence="9">
    <location>
        <begin position="137"/>
        <end position="165"/>
    </location>
</feature>
<dbReference type="PROSITE" id="PS00571">
    <property type="entry name" value="AMIDASES"/>
    <property type="match status" value="1"/>
</dbReference>
<dbReference type="InterPro" id="IPR023631">
    <property type="entry name" value="Amidase_dom"/>
</dbReference>
<feature type="active site" description="Acyl-ester intermediate" evidence="8">
    <location>
        <position position="184"/>
    </location>
</feature>
<keyword evidence="12" id="KW-1185">Reference proteome</keyword>
<accession>A0A5N6S4E1</accession>
<dbReference type="GO" id="GO:0006412">
    <property type="term" value="P:translation"/>
    <property type="evidence" value="ECO:0007669"/>
    <property type="project" value="UniProtKB-UniRule"/>
</dbReference>
<feature type="domain" description="Amidase" evidence="10">
    <location>
        <begin position="28"/>
        <end position="480"/>
    </location>
</feature>
<feature type="active site" description="Charge relay system" evidence="8">
    <location>
        <position position="160"/>
    </location>
</feature>
<evidence type="ECO:0000259" key="10">
    <source>
        <dbReference type="Pfam" id="PF01425"/>
    </source>
</evidence>
<organism evidence="11 12">
    <name type="scientific">Bifidobacterium tibiigranuli</name>
    <dbReference type="NCBI Taxonomy" id="2172043"/>
    <lineage>
        <taxon>Bacteria</taxon>
        <taxon>Bacillati</taxon>
        <taxon>Actinomycetota</taxon>
        <taxon>Actinomycetes</taxon>
        <taxon>Bifidobacteriales</taxon>
        <taxon>Bifidobacteriaceae</taxon>
        <taxon>Bifidobacterium</taxon>
    </lineage>
</organism>
<comment type="caution">
    <text evidence="11">The sequence shown here is derived from an EMBL/GenBank/DDBJ whole genome shotgun (WGS) entry which is preliminary data.</text>
</comment>
<dbReference type="HAMAP" id="MF_00120">
    <property type="entry name" value="GatA"/>
    <property type="match status" value="1"/>
</dbReference>
<dbReference type="GO" id="GO:0050567">
    <property type="term" value="F:glutaminyl-tRNA synthase (glutamine-hydrolyzing) activity"/>
    <property type="evidence" value="ECO:0007669"/>
    <property type="project" value="UniProtKB-UniRule"/>
</dbReference>
<comment type="function">
    <text evidence="6 8">Allows the formation of correctly charged Gln-tRNA(Gln) through the transamidation of misacylated Glu-tRNA(Gln) in organisms which lack glutaminyl-tRNA synthetase. The reaction takes place in the presence of glutamine and ATP through an activated gamma-phospho-Glu-tRNA(Gln).</text>
</comment>
<dbReference type="EC" id="6.3.5.7" evidence="8"/>
<comment type="subunit">
    <text evidence="8">Heterotrimer of A, B and C subunits.</text>
</comment>
<dbReference type="GO" id="GO:0016740">
    <property type="term" value="F:transferase activity"/>
    <property type="evidence" value="ECO:0007669"/>
    <property type="project" value="UniProtKB-KW"/>
</dbReference>
<evidence type="ECO:0000256" key="2">
    <source>
        <dbReference type="ARBA" id="ARBA00022598"/>
    </source>
</evidence>
<evidence type="ECO:0000256" key="1">
    <source>
        <dbReference type="ARBA" id="ARBA00008069"/>
    </source>
</evidence>